<sequence length="95" mass="10169">MGLFQWTKAKGGVDSMQLAVRSTARYGLRLFAVGSRSGAGPYATVIRRSRGDQRKQISGYCSGEIERSENLLQKMGGSGPSVKENESPATATARS</sequence>
<dbReference type="AlphaFoldDB" id="A0AA88E4N8"/>
<reference evidence="2" key="1">
    <citation type="submission" date="2023-07" db="EMBL/GenBank/DDBJ databases">
        <title>draft genome sequence of fig (Ficus carica).</title>
        <authorList>
            <person name="Takahashi T."/>
            <person name="Nishimura K."/>
        </authorList>
    </citation>
    <scope>NUCLEOTIDE SEQUENCE</scope>
</reference>
<dbReference type="EMBL" id="BTGU01000471">
    <property type="protein sequence ID" value="GMN67568.1"/>
    <property type="molecule type" value="Genomic_DNA"/>
</dbReference>
<keyword evidence="3" id="KW-1185">Reference proteome</keyword>
<dbReference type="Proteomes" id="UP001187192">
    <property type="component" value="Unassembled WGS sequence"/>
</dbReference>
<evidence type="ECO:0000313" key="3">
    <source>
        <dbReference type="Proteomes" id="UP001187192"/>
    </source>
</evidence>
<evidence type="ECO:0000256" key="1">
    <source>
        <dbReference type="SAM" id="MobiDB-lite"/>
    </source>
</evidence>
<protein>
    <submittedName>
        <fullName evidence="2">Uncharacterized protein</fullName>
    </submittedName>
</protein>
<proteinExistence type="predicted"/>
<comment type="caution">
    <text evidence="2">The sequence shown here is derived from an EMBL/GenBank/DDBJ whole genome shotgun (WGS) entry which is preliminary data.</text>
</comment>
<accession>A0AA88E4N8</accession>
<name>A0AA88E4N8_FICCA</name>
<organism evidence="2 3">
    <name type="scientific">Ficus carica</name>
    <name type="common">Common fig</name>
    <dbReference type="NCBI Taxonomy" id="3494"/>
    <lineage>
        <taxon>Eukaryota</taxon>
        <taxon>Viridiplantae</taxon>
        <taxon>Streptophyta</taxon>
        <taxon>Embryophyta</taxon>
        <taxon>Tracheophyta</taxon>
        <taxon>Spermatophyta</taxon>
        <taxon>Magnoliopsida</taxon>
        <taxon>eudicotyledons</taxon>
        <taxon>Gunneridae</taxon>
        <taxon>Pentapetalae</taxon>
        <taxon>rosids</taxon>
        <taxon>fabids</taxon>
        <taxon>Rosales</taxon>
        <taxon>Moraceae</taxon>
        <taxon>Ficeae</taxon>
        <taxon>Ficus</taxon>
    </lineage>
</organism>
<evidence type="ECO:0000313" key="2">
    <source>
        <dbReference type="EMBL" id="GMN67568.1"/>
    </source>
</evidence>
<feature type="region of interest" description="Disordered" evidence="1">
    <location>
        <begin position="73"/>
        <end position="95"/>
    </location>
</feature>
<gene>
    <name evidence="2" type="ORF">TIFTF001_036631</name>
</gene>